<reference evidence="1 2" key="1">
    <citation type="journal article" date="2021" name="Hortic Res">
        <title>High-quality reference genome and annotation aids understanding of berry development for evergreen blueberry (Vaccinium darrowii).</title>
        <authorList>
            <person name="Yu J."/>
            <person name="Hulse-Kemp A.M."/>
            <person name="Babiker E."/>
            <person name="Staton M."/>
        </authorList>
    </citation>
    <scope>NUCLEOTIDE SEQUENCE [LARGE SCALE GENOMIC DNA]</scope>
    <source>
        <strain evidence="2">cv. NJ 8807/NJ 8810</strain>
        <tissue evidence="1">Young leaf</tissue>
    </source>
</reference>
<proteinExistence type="predicted"/>
<organism evidence="1 2">
    <name type="scientific">Vaccinium darrowii</name>
    <dbReference type="NCBI Taxonomy" id="229202"/>
    <lineage>
        <taxon>Eukaryota</taxon>
        <taxon>Viridiplantae</taxon>
        <taxon>Streptophyta</taxon>
        <taxon>Embryophyta</taxon>
        <taxon>Tracheophyta</taxon>
        <taxon>Spermatophyta</taxon>
        <taxon>Magnoliopsida</taxon>
        <taxon>eudicotyledons</taxon>
        <taxon>Gunneridae</taxon>
        <taxon>Pentapetalae</taxon>
        <taxon>asterids</taxon>
        <taxon>Ericales</taxon>
        <taxon>Ericaceae</taxon>
        <taxon>Vaccinioideae</taxon>
        <taxon>Vaccinieae</taxon>
        <taxon>Vaccinium</taxon>
    </lineage>
</organism>
<keyword evidence="2" id="KW-1185">Reference proteome</keyword>
<accession>A0ACB7YQM9</accession>
<sequence>MYEKQIAELLKQLEDEKAHSGSVEEQLNAMKKLLSDHEKSMQKALADTNQMCEERIAHLIQIQNSEIARFEGVEEALDKMKKLSKDHQNSNQEKQRKGVEADLLTFVPKNGDHYEDKKSHMKENRAKPLGLHKLYPSRETILVGLEKFLQLFTSGDIDVQIRAVKVVANLAAEDLNQEKIVEEGGLDALLMLLQSCQNIAVLRAASGAIANLAMNEMNQCLIMNKGGVRLLASTASKTDDPQALRMVAGAIANLCGNEKFHLMLRDDGAIKALRGMARSGNSDVIAQVARGIANFAKCESREIIQGHRRGRSVLIEDDVLSWLIVSSTTVSASSQRHFELALCHLAQNEDNARDFISSGGVKAIARISVESSREDIRNLAKKTLKLSPAFKAEMNTERLCKLYTTEL</sequence>
<dbReference type="EMBL" id="CM037161">
    <property type="protein sequence ID" value="KAH7855447.1"/>
    <property type="molecule type" value="Genomic_DNA"/>
</dbReference>
<dbReference type="Proteomes" id="UP000828048">
    <property type="component" value="Chromosome 11"/>
</dbReference>
<evidence type="ECO:0000313" key="1">
    <source>
        <dbReference type="EMBL" id="KAH7855447.1"/>
    </source>
</evidence>
<evidence type="ECO:0000313" key="2">
    <source>
        <dbReference type="Proteomes" id="UP000828048"/>
    </source>
</evidence>
<comment type="caution">
    <text evidence="1">The sequence shown here is derived from an EMBL/GenBank/DDBJ whole genome shotgun (WGS) entry which is preliminary data.</text>
</comment>
<name>A0ACB7YQM9_9ERIC</name>
<gene>
    <name evidence="1" type="ORF">Vadar_024976</name>
</gene>
<protein>
    <submittedName>
        <fullName evidence="1">Uncharacterized protein</fullName>
    </submittedName>
</protein>